<reference evidence="2 3" key="1">
    <citation type="journal article" date="2013" name="Genome Announc.">
        <title>Genome sequences for three denitrifying bacterial strains isolated from a uranium- and nitrate-contaminated subsurface environment.</title>
        <authorList>
            <person name="Venkatramanan R."/>
            <person name="Prakash O."/>
            <person name="Woyke T."/>
            <person name="Chain P."/>
            <person name="Goodwin L.A."/>
            <person name="Watson D."/>
            <person name="Brooks S."/>
            <person name="Kostka J.E."/>
            <person name="Green S.J."/>
        </authorList>
    </citation>
    <scope>NUCLEOTIDE SEQUENCE [LARGE SCALE GENOMIC DNA]</scope>
    <source>
        <strain evidence="2 3">1NES1</strain>
    </source>
</reference>
<evidence type="ECO:0000256" key="1">
    <source>
        <dbReference type="SAM" id="MobiDB-lite"/>
    </source>
</evidence>
<dbReference type="AlphaFoldDB" id="N0BHD6"/>
<dbReference type="HOGENOM" id="CLU_2935296_0_0_5"/>
<evidence type="ECO:0000313" key="2">
    <source>
        <dbReference type="EMBL" id="AGK59540.1"/>
    </source>
</evidence>
<dbReference type="Proteomes" id="UP000005952">
    <property type="component" value="Chromosome"/>
</dbReference>
<gene>
    <name evidence="2" type="ORF">HYPDE_39358</name>
</gene>
<dbReference type="KEGG" id="hdt:HYPDE_39358"/>
<sequence length="60" mass="6617">MSVRHTTSEVNRELDDLAALDLDALRRRWAQIKRPTCAGASPAPSSVSARRLPYPSGNVR</sequence>
<feature type="compositionally biased region" description="Low complexity" evidence="1">
    <location>
        <begin position="38"/>
        <end position="49"/>
    </location>
</feature>
<dbReference type="EMBL" id="CP005587">
    <property type="protein sequence ID" value="AGK59540.1"/>
    <property type="molecule type" value="Genomic_DNA"/>
</dbReference>
<feature type="region of interest" description="Disordered" evidence="1">
    <location>
        <begin position="34"/>
        <end position="60"/>
    </location>
</feature>
<name>N0BHD6_9HYPH</name>
<accession>N0BHD6</accession>
<proteinExistence type="predicted"/>
<keyword evidence="3" id="KW-1185">Reference proteome</keyword>
<dbReference type="STRING" id="670307.HYPDE_39358"/>
<organism evidence="2 3">
    <name type="scientific">Hyphomicrobium denitrificans 1NES1</name>
    <dbReference type="NCBI Taxonomy" id="670307"/>
    <lineage>
        <taxon>Bacteria</taxon>
        <taxon>Pseudomonadati</taxon>
        <taxon>Pseudomonadota</taxon>
        <taxon>Alphaproteobacteria</taxon>
        <taxon>Hyphomicrobiales</taxon>
        <taxon>Hyphomicrobiaceae</taxon>
        <taxon>Hyphomicrobium</taxon>
    </lineage>
</organism>
<evidence type="ECO:0000313" key="3">
    <source>
        <dbReference type="Proteomes" id="UP000005952"/>
    </source>
</evidence>
<protein>
    <submittedName>
        <fullName evidence="2">Uncharacterized protein</fullName>
    </submittedName>
</protein>